<dbReference type="GO" id="GO:0052621">
    <property type="term" value="F:diguanylate cyclase activity"/>
    <property type="evidence" value="ECO:0007669"/>
    <property type="project" value="UniProtKB-EC"/>
</dbReference>
<dbReference type="PROSITE" id="PS50113">
    <property type="entry name" value="PAC"/>
    <property type="match status" value="2"/>
</dbReference>
<dbReference type="SUPFAM" id="SSF55781">
    <property type="entry name" value="GAF domain-like"/>
    <property type="match status" value="1"/>
</dbReference>
<dbReference type="Gene3D" id="3.30.450.20">
    <property type="entry name" value="PAS domain"/>
    <property type="match status" value="2"/>
</dbReference>
<dbReference type="SUPFAM" id="SSF55073">
    <property type="entry name" value="Nucleotide cyclase"/>
    <property type="match status" value="1"/>
</dbReference>
<dbReference type="PANTHER" id="PTHR44757:SF2">
    <property type="entry name" value="BIOFILM ARCHITECTURE MAINTENANCE PROTEIN MBAA"/>
    <property type="match status" value="1"/>
</dbReference>
<dbReference type="Pfam" id="PF01590">
    <property type="entry name" value="GAF"/>
    <property type="match status" value="1"/>
</dbReference>
<accession>A0ABY4S1A3</accession>
<feature type="domain" description="PAC" evidence="3">
    <location>
        <begin position="256"/>
        <end position="307"/>
    </location>
</feature>
<dbReference type="NCBIfam" id="TIGR00229">
    <property type="entry name" value="sensory_box"/>
    <property type="match status" value="2"/>
</dbReference>
<keyword evidence="5" id="KW-0548">Nucleotidyltransferase</keyword>
<dbReference type="Proteomes" id="UP001056201">
    <property type="component" value="Chromosome 1"/>
</dbReference>
<dbReference type="SMART" id="SM00091">
    <property type="entry name" value="PAS"/>
    <property type="match status" value="2"/>
</dbReference>
<dbReference type="InterPro" id="IPR000700">
    <property type="entry name" value="PAS-assoc_C"/>
</dbReference>
<dbReference type="InterPro" id="IPR043128">
    <property type="entry name" value="Rev_trsase/Diguanyl_cyclase"/>
</dbReference>
<dbReference type="Gene3D" id="3.30.450.40">
    <property type="match status" value="1"/>
</dbReference>
<proteinExistence type="predicted"/>
<dbReference type="EC" id="2.7.7.65" evidence="5"/>
<feature type="region of interest" description="Disordered" evidence="1">
    <location>
        <begin position="621"/>
        <end position="644"/>
    </location>
</feature>
<feature type="domain" description="PAC" evidence="3">
    <location>
        <begin position="393"/>
        <end position="449"/>
    </location>
</feature>
<evidence type="ECO:0000313" key="6">
    <source>
        <dbReference type="Proteomes" id="UP001056201"/>
    </source>
</evidence>
<evidence type="ECO:0000259" key="3">
    <source>
        <dbReference type="PROSITE" id="PS50113"/>
    </source>
</evidence>
<reference evidence="5" key="1">
    <citation type="submission" date="2022-05" db="EMBL/GenBank/DDBJ databases">
        <title>An RpoN-dependent PEP-CTERM gene is involved in floc formation of an Aquincola tertiaricarbonis strain.</title>
        <authorList>
            <person name="Qiu D."/>
            <person name="Xia M."/>
        </authorList>
    </citation>
    <scope>NUCLEOTIDE SEQUENCE</scope>
    <source>
        <strain evidence="5">RN12</strain>
    </source>
</reference>
<keyword evidence="6" id="KW-1185">Reference proteome</keyword>
<evidence type="ECO:0000256" key="1">
    <source>
        <dbReference type="SAM" id="MobiDB-lite"/>
    </source>
</evidence>
<dbReference type="PANTHER" id="PTHR44757">
    <property type="entry name" value="DIGUANYLATE CYCLASE DGCP"/>
    <property type="match status" value="1"/>
</dbReference>
<dbReference type="InterPro" id="IPR000160">
    <property type="entry name" value="GGDEF_dom"/>
</dbReference>
<name>A0ABY4S1A3_AQUTE</name>
<dbReference type="InterPro" id="IPR029016">
    <property type="entry name" value="GAF-like_dom_sf"/>
</dbReference>
<dbReference type="RefSeq" id="WP_250195125.1">
    <property type="nucleotide sequence ID" value="NZ_CP097635.1"/>
</dbReference>
<dbReference type="InterPro" id="IPR035965">
    <property type="entry name" value="PAS-like_dom_sf"/>
</dbReference>
<protein>
    <submittedName>
        <fullName evidence="5">Diguanylate cyclase</fullName>
        <ecNumber evidence="5">2.7.7.65</ecNumber>
    </submittedName>
</protein>
<dbReference type="CDD" id="cd00130">
    <property type="entry name" value="PAS"/>
    <property type="match status" value="2"/>
</dbReference>
<gene>
    <name evidence="5" type="ORF">MW290_13280</name>
</gene>
<feature type="domain" description="GGDEF" evidence="4">
    <location>
        <begin position="481"/>
        <end position="626"/>
    </location>
</feature>
<feature type="domain" description="PAS" evidence="2">
    <location>
        <begin position="326"/>
        <end position="371"/>
    </location>
</feature>
<dbReference type="CDD" id="cd01949">
    <property type="entry name" value="GGDEF"/>
    <property type="match status" value="1"/>
</dbReference>
<evidence type="ECO:0000259" key="4">
    <source>
        <dbReference type="PROSITE" id="PS50887"/>
    </source>
</evidence>
<dbReference type="InterPro" id="IPR052155">
    <property type="entry name" value="Biofilm_reg_signaling"/>
</dbReference>
<organism evidence="5 6">
    <name type="scientific">Aquincola tertiaricarbonis</name>
    <dbReference type="NCBI Taxonomy" id="391953"/>
    <lineage>
        <taxon>Bacteria</taxon>
        <taxon>Pseudomonadati</taxon>
        <taxon>Pseudomonadota</taxon>
        <taxon>Betaproteobacteria</taxon>
        <taxon>Burkholderiales</taxon>
        <taxon>Sphaerotilaceae</taxon>
        <taxon>Aquincola</taxon>
    </lineage>
</organism>
<dbReference type="Gene3D" id="3.30.70.270">
    <property type="match status" value="1"/>
</dbReference>
<evidence type="ECO:0000313" key="5">
    <source>
        <dbReference type="EMBL" id="URI06862.1"/>
    </source>
</evidence>
<dbReference type="InterPro" id="IPR000014">
    <property type="entry name" value="PAS"/>
</dbReference>
<dbReference type="InterPro" id="IPR029787">
    <property type="entry name" value="Nucleotide_cyclase"/>
</dbReference>
<dbReference type="Pfam" id="PF08448">
    <property type="entry name" value="PAS_4"/>
    <property type="match status" value="2"/>
</dbReference>
<feature type="domain" description="PAS" evidence="2">
    <location>
        <begin position="182"/>
        <end position="252"/>
    </location>
</feature>
<evidence type="ECO:0000259" key="2">
    <source>
        <dbReference type="PROSITE" id="PS50112"/>
    </source>
</evidence>
<dbReference type="EMBL" id="CP097635">
    <property type="protein sequence ID" value="URI06862.1"/>
    <property type="molecule type" value="Genomic_DNA"/>
</dbReference>
<dbReference type="SMART" id="SM00065">
    <property type="entry name" value="GAF"/>
    <property type="match status" value="1"/>
</dbReference>
<sequence>MLVAPPTPDEPARLALLRALDLLDEAVDPGFEAITRLAARLLRMPIALVSMVGEDRQWFRAATGLPGVGGTPRDVAFCAHALHEDAPFVVPDALDDPRFADNPLVTGEPGIRAYAGVPLRSAEGHALGTLCVIGRQPHGFDGDELQTLQELASIIRRDLLQREAALCARRLAEAHAQVVTASEALYHATFESAPVGMALVGLDGRWLRINAKLCSILQRSPQELFALTFPDVTHPDDVAVDIGHVARLLAGDADHYTLEKRYLRPDGSLLWGSLTVTLVRREGRPLHFISVVEDITARRQAEADLRALHTELEQRVQERTAALADSEHRLHEIADNLPVLIGYIDTEQRYRFVNRTYEHWFGLAPEVIVGRPMADVLGETWYANRLPRFLAALAGQRQLFQEDLVLQGQRRFMQTVYVPHHDTQGQVAGVYVLVTDLTPQKLAEERLAELAVTDALTGLPNRRALDDQLAGALARARRRGEPLALLFMDLDRFKAVNDVHGHAAGDAVLREFARRLRSVVRESDGVARLAGDEFVVLLEGSSPQVQPDGGCVPGRVDPVCVARKLLGAMTEPMALGPGLSPVVVGASIGIALSQRLDTPQMLLERADRALYRAKAQGRNTFHADWADTPPPRVGRAGSPKVPAA</sequence>
<keyword evidence="5" id="KW-0808">Transferase</keyword>
<dbReference type="Pfam" id="PF00990">
    <property type="entry name" value="GGDEF"/>
    <property type="match status" value="1"/>
</dbReference>
<dbReference type="InterPro" id="IPR001610">
    <property type="entry name" value="PAC"/>
</dbReference>
<dbReference type="SUPFAM" id="SSF55785">
    <property type="entry name" value="PYP-like sensor domain (PAS domain)"/>
    <property type="match status" value="2"/>
</dbReference>
<dbReference type="InterPro" id="IPR013656">
    <property type="entry name" value="PAS_4"/>
</dbReference>
<dbReference type="NCBIfam" id="TIGR00254">
    <property type="entry name" value="GGDEF"/>
    <property type="match status" value="1"/>
</dbReference>
<dbReference type="SMART" id="SM00086">
    <property type="entry name" value="PAC"/>
    <property type="match status" value="2"/>
</dbReference>
<dbReference type="SMART" id="SM00267">
    <property type="entry name" value="GGDEF"/>
    <property type="match status" value="1"/>
</dbReference>
<dbReference type="PROSITE" id="PS50887">
    <property type="entry name" value="GGDEF"/>
    <property type="match status" value="1"/>
</dbReference>
<dbReference type="PROSITE" id="PS50112">
    <property type="entry name" value="PAS"/>
    <property type="match status" value="2"/>
</dbReference>
<dbReference type="InterPro" id="IPR003018">
    <property type="entry name" value="GAF"/>
</dbReference>